<evidence type="ECO:0000259" key="2">
    <source>
        <dbReference type="Pfam" id="PF01734"/>
    </source>
</evidence>
<protein>
    <recommendedName>
        <fullName evidence="2">PNPLA domain-containing protein</fullName>
    </recommendedName>
</protein>
<dbReference type="AlphaFoldDB" id="A0A0G3ESM5"/>
<evidence type="ECO:0000313" key="4">
    <source>
        <dbReference type="Proteomes" id="UP000036700"/>
    </source>
</evidence>
<proteinExistence type="predicted"/>
<dbReference type="RefSeq" id="WP_052892655.1">
    <property type="nucleotide sequence ID" value="NZ_CP011568.3"/>
</dbReference>
<dbReference type="KEGG" id="ptx:ABW99_09145"/>
<dbReference type="InterPro" id="IPR002641">
    <property type="entry name" value="PNPLA_dom"/>
</dbReference>
<dbReference type="Proteomes" id="UP000036700">
    <property type="component" value="Chromosome"/>
</dbReference>
<dbReference type="Pfam" id="PF01734">
    <property type="entry name" value="Patatin"/>
    <property type="match status" value="1"/>
</dbReference>
<dbReference type="InterPro" id="IPR016035">
    <property type="entry name" value="Acyl_Trfase/lysoPLipase"/>
</dbReference>
<dbReference type="Gene3D" id="3.40.1090.10">
    <property type="entry name" value="Cytosolic phospholipase A2 catalytic domain"/>
    <property type="match status" value="2"/>
</dbReference>
<evidence type="ECO:0000313" key="3">
    <source>
        <dbReference type="EMBL" id="AKJ68357.2"/>
    </source>
</evidence>
<sequence length="380" mass="42151">MPGKVDIGLALAGGGFRAMLFDLGSLWRLNDLGWLPRIDMITSVSGGSITNAVLATRWKQLAWTNSVATNFETVIARPLIEFADRTIDSPAICQGLLSPCHTVSDVVARAYDRHLFSGATLQRDIPEPVPGMIPRFLFYATSLQTGVSVRIERKRLGDYRIGEIPNPDLSVAKVVAVSSAFPPFLSPSTLDLDPTKWVRTKGADLYEREDFRRRMVLTDGGVYDNIGLQALERCSTVLACDAGAPLSPVSNPPRNWFSQTLRAMDIVTEQTRALRRRRLMDDLSVNPDSSGPNAVSRKKGAYWRMKTRIGDFELPDAIAADNKITASLQNVRTRLNRFTPRERGHLINWGYALTDAAMRRYVLGPGALPGVLPMREWPLD</sequence>
<gene>
    <name evidence="3" type="ORF">ABW99_09145</name>
</gene>
<dbReference type="GO" id="GO:0006629">
    <property type="term" value="P:lipid metabolic process"/>
    <property type="evidence" value="ECO:0007669"/>
    <property type="project" value="UniProtKB-KW"/>
</dbReference>
<name>A0A0G3ESM5_9BURK</name>
<organism evidence="3 4">
    <name type="scientific">Pandoraea thiooxydans</name>
    <dbReference type="NCBI Taxonomy" id="445709"/>
    <lineage>
        <taxon>Bacteria</taxon>
        <taxon>Pseudomonadati</taxon>
        <taxon>Pseudomonadota</taxon>
        <taxon>Betaproteobacteria</taxon>
        <taxon>Burkholderiales</taxon>
        <taxon>Burkholderiaceae</taxon>
        <taxon>Pandoraea</taxon>
    </lineage>
</organism>
<accession>A0A0G3ESM5</accession>
<keyword evidence="4" id="KW-1185">Reference proteome</keyword>
<dbReference type="EMBL" id="CP011568">
    <property type="protein sequence ID" value="AKJ68357.2"/>
    <property type="molecule type" value="Genomic_DNA"/>
</dbReference>
<dbReference type="SUPFAM" id="SSF52151">
    <property type="entry name" value="FabD/lysophospholipase-like"/>
    <property type="match status" value="1"/>
</dbReference>
<evidence type="ECO:0000256" key="1">
    <source>
        <dbReference type="ARBA" id="ARBA00023098"/>
    </source>
</evidence>
<feature type="domain" description="PNPLA" evidence="2">
    <location>
        <begin position="9"/>
        <end position="230"/>
    </location>
</feature>
<reference evidence="4" key="1">
    <citation type="submission" date="2015-06" db="EMBL/GenBank/DDBJ databases">
        <authorList>
            <person name="Lim Y.L."/>
            <person name="Ee R."/>
            <person name="Yong D."/>
            <person name="How K.Y."/>
            <person name="Yin W.F."/>
            <person name="Chan K.G."/>
        </authorList>
    </citation>
    <scope>NUCLEOTIDE SEQUENCE [LARGE SCALE GENOMIC DNA]</scope>
    <source>
        <strain evidence="4">DSM 25325</strain>
    </source>
</reference>
<keyword evidence="1" id="KW-0443">Lipid metabolism</keyword>